<dbReference type="GO" id="GO:0003677">
    <property type="term" value="F:DNA binding"/>
    <property type="evidence" value="ECO:0007669"/>
    <property type="project" value="InterPro"/>
</dbReference>
<proteinExistence type="predicted"/>
<feature type="compositionally biased region" description="Basic and acidic residues" evidence="1">
    <location>
        <begin position="141"/>
        <end position="170"/>
    </location>
</feature>
<dbReference type="Pfam" id="PF09905">
    <property type="entry name" value="VF530"/>
    <property type="match status" value="1"/>
</dbReference>
<feature type="region of interest" description="Disordered" evidence="1">
    <location>
        <begin position="119"/>
        <end position="187"/>
    </location>
</feature>
<protein>
    <submittedName>
        <fullName evidence="2">Uncharacterized protein (DUF2132 family)</fullName>
    </submittedName>
</protein>
<evidence type="ECO:0000256" key="1">
    <source>
        <dbReference type="SAM" id="MobiDB-lite"/>
    </source>
</evidence>
<dbReference type="InterPro" id="IPR036361">
    <property type="entry name" value="SAP_dom_sf"/>
</dbReference>
<evidence type="ECO:0000313" key="3">
    <source>
        <dbReference type="Proteomes" id="UP000245790"/>
    </source>
</evidence>
<evidence type="ECO:0000313" key="2">
    <source>
        <dbReference type="EMBL" id="PWK46415.1"/>
    </source>
</evidence>
<feature type="compositionally biased region" description="Basic and acidic residues" evidence="1">
    <location>
        <begin position="119"/>
        <end position="128"/>
    </location>
</feature>
<comment type="caution">
    <text evidence="2">The sequence shown here is derived from an EMBL/GenBank/DDBJ whole genome shotgun (WGS) entry which is preliminary data.</text>
</comment>
<dbReference type="Gene3D" id="1.10.720.30">
    <property type="entry name" value="SAP domain"/>
    <property type="match status" value="1"/>
</dbReference>
<dbReference type="Proteomes" id="UP000245790">
    <property type="component" value="Unassembled WGS sequence"/>
</dbReference>
<reference evidence="2 3" key="1">
    <citation type="submission" date="2018-05" db="EMBL/GenBank/DDBJ databases">
        <title>Genomic Encyclopedia of Type Strains, Phase IV (KMG-IV): sequencing the most valuable type-strain genomes for metagenomic binning, comparative biology and taxonomic classification.</title>
        <authorList>
            <person name="Goeker M."/>
        </authorList>
    </citation>
    <scope>NUCLEOTIDE SEQUENCE [LARGE SCALE GENOMIC DNA]</scope>
    <source>
        <strain evidence="2 3">DSM 25350</strain>
    </source>
</reference>
<keyword evidence="3" id="KW-1185">Reference proteome</keyword>
<dbReference type="OrthoDB" id="9806870at2"/>
<organism evidence="2 3">
    <name type="scientific">Pleionea mediterranea</name>
    <dbReference type="NCBI Taxonomy" id="523701"/>
    <lineage>
        <taxon>Bacteria</taxon>
        <taxon>Pseudomonadati</taxon>
        <taxon>Pseudomonadota</taxon>
        <taxon>Gammaproteobacteria</taxon>
        <taxon>Oceanospirillales</taxon>
        <taxon>Pleioneaceae</taxon>
        <taxon>Pleionea</taxon>
    </lineage>
</organism>
<dbReference type="EMBL" id="QGGU01000013">
    <property type="protein sequence ID" value="PWK46415.1"/>
    <property type="molecule type" value="Genomic_DNA"/>
</dbReference>
<dbReference type="InterPro" id="IPR018668">
    <property type="entry name" value="DNA-binding_VF530-like"/>
</dbReference>
<dbReference type="RefSeq" id="WP_109764850.1">
    <property type="nucleotide sequence ID" value="NZ_QGGU01000013.1"/>
</dbReference>
<name>A0A316FE59_9GAMM</name>
<sequence>MSNETEYQNNPLQGVGLQTILTEIVDHYGFKILYAYLNINCFKTNPSIESSLKFLKKTDWAREKVESFYLYKYKNLPRASAKQFELPPRDRIIPEDHKPGKPAELTLKQAENIREMRIKRAEEKEQKMGNRAYAHKKPRPNKAENLKTDNAKTENSKTESSKAKNTRTETSKSSNQDSDDPWASWKK</sequence>
<dbReference type="AlphaFoldDB" id="A0A316FE59"/>
<gene>
    <name evidence="2" type="ORF">C8D97_113100</name>
</gene>
<accession>A0A316FE59</accession>